<keyword evidence="3" id="KW-1185">Reference proteome</keyword>
<protein>
    <recommendedName>
        <fullName evidence="4">Transmembrane protein</fullName>
    </recommendedName>
</protein>
<keyword evidence="1" id="KW-0812">Transmembrane</keyword>
<reference evidence="2" key="1">
    <citation type="submission" date="2020-04" db="EMBL/GenBank/DDBJ databases">
        <title>Hybrid Assembly of Korean Phytophthora infestans isolates.</title>
        <authorList>
            <person name="Prokchorchik M."/>
            <person name="Lee Y."/>
            <person name="Seo J."/>
            <person name="Cho J.-H."/>
            <person name="Park Y.-E."/>
            <person name="Jang D.-C."/>
            <person name="Im J.-S."/>
            <person name="Choi J.-G."/>
            <person name="Park H.-J."/>
            <person name="Lee G.-B."/>
            <person name="Lee Y.-G."/>
            <person name="Hong S.-Y."/>
            <person name="Cho K."/>
            <person name="Sohn K.H."/>
        </authorList>
    </citation>
    <scope>NUCLEOTIDE SEQUENCE</scope>
    <source>
        <strain evidence="2">KR_1_A1</strain>
    </source>
</reference>
<dbReference type="PANTHER" id="PTHR35899">
    <property type="entry name" value="PAPAIN FAMILY CYSTEINE PROTEASE DOMAIN CONTAINING PROTEIN"/>
    <property type="match status" value="1"/>
</dbReference>
<evidence type="ECO:0008006" key="4">
    <source>
        <dbReference type="Google" id="ProtNLM"/>
    </source>
</evidence>
<evidence type="ECO:0000256" key="1">
    <source>
        <dbReference type="SAM" id="Phobius"/>
    </source>
</evidence>
<name>A0A833SA51_PHYIN</name>
<evidence type="ECO:0000313" key="2">
    <source>
        <dbReference type="EMBL" id="KAF4043977.1"/>
    </source>
</evidence>
<evidence type="ECO:0000313" key="3">
    <source>
        <dbReference type="Proteomes" id="UP000602510"/>
    </source>
</evidence>
<proteinExistence type="predicted"/>
<dbReference type="Proteomes" id="UP000602510">
    <property type="component" value="Unassembled WGS sequence"/>
</dbReference>
<sequence length="199" mass="22500">MVGSGASRDRSPLLRYGSGRSDSDDIELLALSRHSKVASDRGNLVRLPLRTVFYALNGVALFVLLSLCISMHNTISRLESPTVVTVPKAMSRNTSRERYASHLYIALTLAPVEEEVKENDTDRCGFYFIPHVALRRWIAQFQDFFVNSFDIQWDSQSYAANKDAHPDLDYTLLESSTKTQNHSESLGPFPYAKIVQHFQ</sequence>
<dbReference type="EMBL" id="WSZM01000079">
    <property type="protein sequence ID" value="KAF4043977.1"/>
    <property type="molecule type" value="Genomic_DNA"/>
</dbReference>
<organism evidence="2 3">
    <name type="scientific">Phytophthora infestans</name>
    <name type="common">Potato late blight agent</name>
    <name type="synonym">Botrytis infestans</name>
    <dbReference type="NCBI Taxonomy" id="4787"/>
    <lineage>
        <taxon>Eukaryota</taxon>
        <taxon>Sar</taxon>
        <taxon>Stramenopiles</taxon>
        <taxon>Oomycota</taxon>
        <taxon>Peronosporomycetes</taxon>
        <taxon>Peronosporales</taxon>
        <taxon>Peronosporaceae</taxon>
        <taxon>Phytophthora</taxon>
    </lineage>
</organism>
<comment type="caution">
    <text evidence="2">The sequence shown here is derived from an EMBL/GenBank/DDBJ whole genome shotgun (WGS) entry which is preliminary data.</text>
</comment>
<feature type="transmembrane region" description="Helical" evidence="1">
    <location>
        <begin position="51"/>
        <end position="69"/>
    </location>
</feature>
<dbReference type="PANTHER" id="PTHR35899:SF1">
    <property type="entry name" value="PEPTIDASE C1A PAPAIN C-TERMINAL DOMAIN-CONTAINING PROTEIN"/>
    <property type="match status" value="1"/>
</dbReference>
<dbReference type="AlphaFoldDB" id="A0A833SA51"/>
<keyword evidence="1" id="KW-0472">Membrane</keyword>
<keyword evidence="1" id="KW-1133">Transmembrane helix</keyword>
<accession>A0A833SA51</accession>
<gene>
    <name evidence="2" type="ORF">GN244_ATG03854</name>
</gene>